<comment type="caution">
    <text evidence="1">The sequence shown here is derived from an EMBL/GenBank/DDBJ whole genome shotgun (WGS) entry which is preliminary data.</text>
</comment>
<reference evidence="1 2" key="1">
    <citation type="submission" date="2020-06" db="EMBL/GenBank/DDBJ databases">
        <title>Transcriptomic and genomic resources for Thalictrum thalictroides and T. hernandezii: Facilitating candidate gene discovery in an emerging model plant lineage.</title>
        <authorList>
            <person name="Arias T."/>
            <person name="Riano-Pachon D.M."/>
            <person name="Di Stilio V.S."/>
        </authorList>
    </citation>
    <scope>NUCLEOTIDE SEQUENCE [LARGE SCALE GENOMIC DNA]</scope>
    <source>
        <strain evidence="2">cv. WT478/WT964</strain>
        <tissue evidence="1">Leaves</tissue>
    </source>
</reference>
<dbReference type="EMBL" id="JABWDY010035386">
    <property type="protein sequence ID" value="KAF5182022.1"/>
    <property type="molecule type" value="Genomic_DNA"/>
</dbReference>
<dbReference type="Proteomes" id="UP000554482">
    <property type="component" value="Unassembled WGS sequence"/>
</dbReference>
<accession>A0A7J6VCD2</accession>
<dbReference type="PANTHER" id="PTHR37743">
    <property type="entry name" value="ARM REPEAT SUPERFAMILY PROTEIN"/>
    <property type="match status" value="1"/>
</dbReference>
<dbReference type="OrthoDB" id="1730026at2759"/>
<dbReference type="PANTHER" id="PTHR37743:SF1">
    <property type="entry name" value="ARM REPEAT SUPERFAMILY PROTEIN"/>
    <property type="match status" value="1"/>
</dbReference>
<evidence type="ECO:0000313" key="1">
    <source>
        <dbReference type="EMBL" id="KAF5182022.1"/>
    </source>
</evidence>
<proteinExistence type="predicted"/>
<organism evidence="1 2">
    <name type="scientific">Thalictrum thalictroides</name>
    <name type="common">Rue-anemone</name>
    <name type="synonym">Anemone thalictroides</name>
    <dbReference type="NCBI Taxonomy" id="46969"/>
    <lineage>
        <taxon>Eukaryota</taxon>
        <taxon>Viridiplantae</taxon>
        <taxon>Streptophyta</taxon>
        <taxon>Embryophyta</taxon>
        <taxon>Tracheophyta</taxon>
        <taxon>Spermatophyta</taxon>
        <taxon>Magnoliopsida</taxon>
        <taxon>Ranunculales</taxon>
        <taxon>Ranunculaceae</taxon>
        <taxon>Thalictroideae</taxon>
        <taxon>Thalictrum</taxon>
    </lineage>
</organism>
<sequence length="168" mass="19340">MEEEEQIWNSDSNSKFSLSIGRVMNTLLTSRSKKLENAISRIDSGSQTSSCLLEESLCFFRNYVRHAVEKEETLDHILVPMIESSLKSKDSRHCNQVLILLNWFFKDELVVKALGVNLANIVMRKDDHYINLGWCTLIRGLIDSETTMNLNSNAGKMMNCCFFWQHLS</sequence>
<name>A0A7J6VCD2_THATH</name>
<protein>
    <submittedName>
        <fullName evidence="1">Arm repeat superfamily protein</fullName>
    </submittedName>
</protein>
<gene>
    <name evidence="1" type="ORF">FRX31_028392</name>
</gene>
<dbReference type="AlphaFoldDB" id="A0A7J6VCD2"/>
<keyword evidence="2" id="KW-1185">Reference proteome</keyword>
<evidence type="ECO:0000313" key="2">
    <source>
        <dbReference type="Proteomes" id="UP000554482"/>
    </source>
</evidence>